<organism evidence="1 2">
    <name type="scientific">Massilia aurea</name>
    <dbReference type="NCBI Taxonomy" id="373040"/>
    <lineage>
        <taxon>Bacteria</taxon>
        <taxon>Pseudomonadati</taxon>
        <taxon>Pseudomonadota</taxon>
        <taxon>Betaproteobacteria</taxon>
        <taxon>Burkholderiales</taxon>
        <taxon>Oxalobacteraceae</taxon>
        <taxon>Telluria group</taxon>
        <taxon>Massilia</taxon>
    </lineage>
</organism>
<gene>
    <name evidence="1" type="ORF">HD842_002552</name>
</gene>
<dbReference type="PIRSF" id="PIRSF028304">
    <property type="entry name" value="UCP028304"/>
    <property type="match status" value="1"/>
</dbReference>
<dbReference type="RefSeq" id="WP_183554924.1">
    <property type="nucleotide sequence ID" value="NZ_JACHBX010000002.1"/>
</dbReference>
<name>A0A7X0CEN4_9BURK</name>
<dbReference type="EMBL" id="JACHBX010000002">
    <property type="protein sequence ID" value="MBB6134410.1"/>
    <property type="molecule type" value="Genomic_DNA"/>
</dbReference>
<dbReference type="PANTHER" id="PTHR35370">
    <property type="entry name" value="CYTOPLASMIC PROTEIN-RELATED-RELATED"/>
    <property type="match status" value="1"/>
</dbReference>
<dbReference type="AlphaFoldDB" id="A0A7X0CEN4"/>
<dbReference type="NCBIfam" id="TIGR03359">
    <property type="entry name" value="VI_chp_6"/>
    <property type="match status" value="1"/>
</dbReference>
<dbReference type="InterPro" id="IPR010272">
    <property type="entry name" value="T6SS_TssF"/>
</dbReference>
<evidence type="ECO:0000313" key="2">
    <source>
        <dbReference type="Proteomes" id="UP000540787"/>
    </source>
</evidence>
<protein>
    <submittedName>
        <fullName evidence="1">Type VI secretion system protein ImpG</fullName>
    </submittedName>
</protein>
<evidence type="ECO:0000313" key="1">
    <source>
        <dbReference type="EMBL" id="MBB6134410.1"/>
    </source>
</evidence>
<sequence>MDQLLPYYESELAYLRHNLREFAERYPRVAGRLLISGEVCEDPHTERMIQSFAFLNARIARRLDDDYPEFTEALFGVLYPHYLRPFPSCSIAQLGPAITASTDAAATGAAAAQQTSVTTIGRGAAFNTRPVRGVECTFRTVYPVTVAPLAITRAAFSPIIGAPDTVRLPAGATASISVRVAITCDGRGLDALALPALRLFLDGEPSLCAALRDALLVRTVAAYVQADGGHWIALPALPVRSAGFGDDEALIDFPARSHAAYRLLTEYFCFPEKFNFVDLDLAMLTAALPRGTRALTVHLALAGIRSDSNLARMLGTLSTNNLLTGCTPVINLFPQRGEPIQLTHAKANYPVLADGRRAYGYEVNAINDVNMVRQTAQGETIIKFQPFYSLKHAQTPQHNGHYWAMARDEALAERSPGFETQITIVDIDFDPAKVEKTTLNLELTCTNRDLPSLLPYGQAGGDLFTEGGSGTRAITFLRKPTRTWRFARGRSAQWRLISLLSLNHLSLADGGVDAFREMLALHDVPRSAASTRQIGGILAIAYTPASAWLSGNPFNCLVRGIEVRLSIDEEAFVGSGIHLFAHVIERFLALYVHANSFTQLVIVSHQSSEELLRCAPRSGDLSLL</sequence>
<dbReference type="Pfam" id="PF05947">
    <property type="entry name" value="T6SS_TssF"/>
    <property type="match status" value="1"/>
</dbReference>
<reference evidence="1 2" key="1">
    <citation type="submission" date="2020-08" db="EMBL/GenBank/DDBJ databases">
        <title>The Agave Microbiome: Exploring the role of microbial communities in plant adaptations to desert environments.</title>
        <authorList>
            <person name="Partida-Martinez L.P."/>
        </authorList>
    </citation>
    <scope>NUCLEOTIDE SEQUENCE [LARGE SCALE GENOMIC DNA]</scope>
    <source>
        <strain evidence="1 2">AT3.2</strain>
    </source>
</reference>
<dbReference type="PANTHER" id="PTHR35370:SF1">
    <property type="entry name" value="TYPE VI SECRETION SYSTEM COMPONENT TSSF1"/>
    <property type="match status" value="1"/>
</dbReference>
<proteinExistence type="predicted"/>
<keyword evidence="2" id="KW-1185">Reference proteome</keyword>
<dbReference type="Proteomes" id="UP000540787">
    <property type="component" value="Unassembled WGS sequence"/>
</dbReference>
<comment type="caution">
    <text evidence="1">The sequence shown here is derived from an EMBL/GenBank/DDBJ whole genome shotgun (WGS) entry which is preliminary data.</text>
</comment>
<accession>A0A7X0CEN4</accession>